<evidence type="ECO:0000313" key="2">
    <source>
        <dbReference type="Proteomes" id="UP000298030"/>
    </source>
</evidence>
<organism evidence="1 2">
    <name type="scientific">Coprinellus micaceus</name>
    <name type="common">Glistening ink-cap mushroom</name>
    <name type="synonym">Coprinus micaceus</name>
    <dbReference type="NCBI Taxonomy" id="71717"/>
    <lineage>
        <taxon>Eukaryota</taxon>
        <taxon>Fungi</taxon>
        <taxon>Dikarya</taxon>
        <taxon>Basidiomycota</taxon>
        <taxon>Agaricomycotina</taxon>
        <taxon>Agaricomycetes</taxon>
        <taxon>Agaricomycetidae</taxon>
        <taxon>Agaricales</taxon>
        <taxon>Agaricineae</taxon>
        <taxon>Psathyrellaceae</taxon>
        <taxon>Coprinellus</taxon>
    </lineage>
</organism>
<dbReference type="AlphaFoldDB" id="A0A4Y7RB91"/>
<accession>A0A4Y7RB91</accession>
<dbReference type="EMBL" id="QPFP01000585">
    <property type="protein sequence ID" value="TEB06268.1"/>
    <property type="molecule type" value="Genomic_DNA"/>
</dbReference>
<sequence>MLPPFSELEAVAGGDYSPLAPMSFSIPPEGRGLDADPRAFLDFCFLLGLLCSSSLKLCCIVSRLSWSAHPLSFLASSPLAHRCHSLFHVPLLLDVVAACIMDRSCFSFHKVTSLSPHPRSYLWPIHPPLLLHSHTPTFLDIHPALHFTSFNLPPAPNIHTQAVVHRTYHRHII</sequence>
<protein>
    <submittedName>
        <fullName evidence="1">Uncharacterized protein</fullName>
    </submittedName>
</protein>
<evidence type="ECO:0000313" key="1">
    <source>
        <dbReference type="EMBL" id="TEB06268.1"/>
    </source>
</evidence>
<name>A0A4Y7RB91_COPMI</name>
<gene>
    <name evidence="1" type="ORF">FA13DRAFT_1181866</name>
</gene>
<proteinExistence type="predicted"/>
<keyword evidence="2" id="KW-1185">Reference proteome</keyword>
<reference evidence="1 2" key="1">
    <citation type="journal article" date="2019" name="Nat. Ecol. Evol.">
        <title>Megaphylogeny resolves global patterns of mushroom evolution.</title>
        <authorList>
            <person name="Varga T."/>
            <person name="Krizsan K."/>
            <person name="Foldi C."/>
            <person name="Dima B."/>
            <person name="Sanchez-Garcia M."/>
            <person name="Sanchez-Ramirez S."/>
            <person name="Szollosi G.J."/>
            <person name="Szarkandi J.G."/>
            <person name="Papp V."/>
            <person name="Albert L."/>
            <person name="Andreopoulos W."/>
            <person name="Angelini C."/>
            <person name="Antonin V."/>
            <person name="Barry K.W."/>
            <person name="Bougher N.L."/>
            <person name="Buchanan P."/>
            <person name="Buyck B."/>
            <person name="Bense V."/>
            <person name="Catcheside P."/>
            <person name="Chovatia M."/>
            <person name="Cooper J."/>
            <person name="Damon W."/>
            <person name="Desjardin D."/>
            <person name="Finy P."/>
            <person name="Geml J."/>
            <person name="Haridas S."/>
            <person name="Hughes K."/>
            <person name="Justo A."/>
            <person name="Karasinski D."/>
            <person name="Kautmanova I."/>
            <person name="Kiss B."/>
            <person name="Kocsube S."/>
            <person name="Kotiranta H."/>
            <person name="LaButti K.M."/>
            <person name="Lechner B.E."/>
            <person name="Liimatainen K."/>
            <person name="Lipzen A."/>
            <person name="Lukacs Z."/>
            <person name="Mihaltcheva S."/>
            <person name="Morgado L.N."/>
            <person name="Niskanen T."/>
            <person name="Noordeloos M.E."/>
            <person name="Ohm R.A."/>
            <person name="Ortiz-Santana B."/>
            <person name="Ovrebo C."/>
            <person name="Racz N."/>
            <person name="Riley R."/>
            <person name="Savchenko A."/>
            <person name="Shiryaev A."/>
            <person name="Soop K."/>
            <person name="Spirin V."/>
            <person name="Szebenyi C."/>
            <person name="Tomsovsky M."/>
            <person name="Tulloss R.E."/>
            <person name="Uehling J."/>
            <person name="Grigoriev I.V."/>
            <person name="Vagvolgyi C."/>
            <person name="Papp T."/>
            <person name="Martin F.M."/>
            <person name="Miettinen O."/>
            <person name="Hibbett D.S."/>
            <person name="Nagy L.G."/>
        </authorList>
    </citation>
    <scope>NUCLEOTIDE SEQUENCE [LARGE SCALE GENOMIC DNA]</scope>
    <source>
        <strain evidence="1 2">FP101781</strain>
    </source>
</reference>
<dbReference type="Proteomes" id="UP000298030">
    <property type="component" value="Unassembled WGS sequence"/>
</dbReference>
<comment type="caution">
    <text evidence="1">The sequence shown here is derived from an EMBL/GenBank/DDBJ whole genome shotgun (WGS) entry which is preliminary data.</text>
</comment>